<proteinExistence type="predicted"/>
<evidence type="ECO:0000256" key="1">
    <source>
        <dbReference type="SAM" id="MobiDB-lite"/>
    </source>
</evidence>
<name>A0A5C6F9X2_9BACT</name>
<feature type="domain" description="Endonuclease/exonuclease/phosphatase" evidence="2">
    <location>
        <begin position="44"/>
        <end position="370"/>
    </location>
</feature>
<comment type="caution">
    <text evidence="3">The sequence shown here is derived from an EMBL/GenBank/DDBJ whole genome shotgun (WGS) entry which is preliminary data.</text>
</comment>
<evidence type="ECO:0000259" key="2">
    <source>
        <dbReference type="Pfam" id="PF03372"/>
    </source>
</evidence>
<dbReference type="EMBL" id="SJPX01000001">
    <property type="protein sequence ID" value="TWU58235.1"/>
    <property type="molecule type" value="Genomic_DNA"/>
</dbReference>
<keyword evidence="4" id="KW-1185">Reference proteome</keyword>
<sequence>MTIMSGAGSLGATAEEFPKTIRIATYNTSLYGKKAGEVRDRLATGTFRQAEKIASIIQTVRPDILLLNEIDHDAGGETVTLLAEKYLAVGQGNLQPIDYPFIYSAPSNTGIPTGMDLDSDGSTGGPADAFGFGIYPGQYSMAVLSRFPIDTDDIRTFQKLLWKSMPGALRPTDPKSNESYYDEATWNSLRLSSKNHIDVSVRVGDHVIHVLASHPTPPVFDGPEDRNGCRNHDEIRFWNEYTQNPTAAFLIDDQSRPGGLATDALFFIAGDLNSDPQDGDSRFDAIETLLRNPLLSDPKPSSRGGAEAGGGYQGEKLKGDPLLDTAEFGRSGNMRIDYVLPSIGLAVKQAEVFWPAKGNPESKWISASDHRLVWAEVELPSE</sequence>
<feature type="region of interest" description="Disordered" evidence="1">
    <location>
        <begin position="293"/>
        <end position="318"/>
    </location>
</feature>
<dbReference type="SUPFAM" id="SSF56219">
    <property type="entry name" value="DNase I-like"/>
    <property type="match status" value="1"/>
</dbReference>
<accession>A0A5C6F9X2</accession>
<evidence type="ECO:0000313" key="4">
    <source>
        <dbReference type="Proteomes" id="UP000317977"/>
    </source>
</evidence>
<reference evidence="3 4" key="1">
    <citation type="submission" date="2019-02" db="EMBL/GenBank/DDBJ databases">
        <title>Deep-cultivation of Planctomycetes and their phenomic and genomic characterization uncovers novel biology.</title>
        <authorList>
            <person name="Wiegand S."/>
            <person name="Jogler M."/>
            <person name="Boedeker C."/>
            <person name="Pinto D."/>
            <person name="Vollmers J."/>
            <person name="Rivas-Marin E."/>
            <person name="Kohn T."/>
            <person name="Peeters S.H."/>
            <person name="Heuer A."/>
            <person name="Rast P."/>
            <person name="Oberbeckmann S."/>
            <person name="Bunk B."/>
            <person name="Jeske O."/>
            <person name="Meyerdierks A."/>
            <person name="Storesund J.E."/>
            <person name="Kallscheuer N."/>
            <person name="Luecker S."/>
            <person name="Lage O.M."/>
            <person name="Pohl T."/>
            <person name="Merkel B.J."/>
            <person name="Hornburger P."/>
            <person name="Mueller R.-W."/>
            <person name="Bruemmer F."/>
            <person name="Labrenz M."/>
            <person name="Spormann A.M."/>
            <person name="Op Den Camp H."/>
            <person name="Overmann J."/>
            <person name="Amann R."/>
            <person name="Jetten M.S.M."/>
            <person name="Mascher T."/>
            <person name="Medema M.H."/>
            <person name="Devos D.P."/>
            <person name="Kaster A.-K."/>
            <person name="Ovreas L."/>
            <person name="Rohde M."/>
            <person name="Galperin M.Y."/>
            <person name="Jogler C."/>
        </authorList>
    </citation>
    <scope>NUCLEOTIDE SEQUENCE [LARGE SCALE GENOMIC DNA]</scope>
    <source>
        <strain evidence="3 4">Poly59</strain>
    </source>
</reference>
<protein>
    <recommendedName>
        <fullName evidence="2">Endonuclease/exonuclease/phosphatase domain-containing protein</fullName>
    </recommendedName>
</protein>
<organism evidence="3 4">
    <name type="scientific">Rubripirellula reticaptiva</name>
    <dbReference type="NCBI Taxonomy" id="2528013"/>
    <lineage>
        <taxon>Bacteria</taxon>
        <taxon>Pseudomonadati</taxon>
        <taxon>Planctomycetota</taxon>
        <taxon>Planctomycetia</taxon>
        <taxon>Pirellulales</taxon>
        <taxon>Pirellulaceae</taxon>
        <taxon>Rubripirellula</taxon>
    </lineage>
</organism>
<dbReference type="InterPro" id="IPR005135">
    <property type="entry name" value="Endo/exonuclease/phosphatase"/>
</dbReference>
<dbReference type="Gene3D" id="3.60.10.10">
    <property type="entry name" value="Endonuclease/exonuclease/phosphatase"/>
    <property type="match status" value="1"/>
</dbReference>
<evidence type="ECO:0000313" key="3">
    <source>
        <dbReference type="EMBL" id="TWU58235.1"/>
    </source>
</evidence>
<dbReference type="InterPro" id="IPR036691">
    <property type="entry name" value="Endo/exonu/phosph_ase_sf"/>
</dbReference>
<dbReference type="GO" id="GO:0003824">
    <property type="term" value="F:catalytic activity"/>
    <property type="evidence" value="ECO:0007669"/>
    <property type="project" value="InterPro"/>
</dbReference>
<dbReference type="Proteomes" id="UP000317977">
    <property type="component" value="Unassembled WGS sequence"/>
</dbReference>
<dbReference type="AlphaFoldDB" id="A0A5C6F9X2"/>
<gene>
    <name evidence="3" type="ORF">Poly59_11460</name>
</gene>
<dbReference type="Pfam" id="PF03372">
    <property type="entry name" value="Exo_endo_phos"/>
    <property type="match status" value="1"/>
</dbReference>